<dbReference type="Proteomes" id="UP000059680">
    <property type="component" value="Chromosome 8"/>
</dbReference>
<sequence length="54" mass="5904">PAPASRISTAGPAGCRSWPLGFTGSTARKPPRALAWDHCRRRVRSTRDCPIPFN</sequence>
<proteinExistence type="predicted"/>
<evidence type="ECO:0000313" key="2">
    <source>
        <dbReference type="Proteomes" id="UP000059680"/>
    </source>
</evidence>
<evidence type="ECO:0000313" key="1">
    <source>
        <dbReference type="EMBL" id="BAT04325.1"/>
    </source>
</evidence>
<reference evidence="1 2" key="2">
    <citation type="journal article" date="2013" name="Plant Cell Physiol.">
        <title>Rice Annotation Project Database (RAP-DB): an integrative and interactive database for rice genomics.</title>
        <authorList>
            <person name="Sakai H."/>
            <person name="Lee S.S."/>
            <person name="Tanaka T."/>
            <person name="Numa H."/>
            <person name="Kim J."/>
            <person name="Kawahara Y."/>
            <person name="Wakimoto H."/>
            <person name="Yang C.C."/>
            <person name="Iwamoto M."/>
            <person name="Abe T."/>
            <person name="Yamada Y."/>
            <person name="Muto A."/>
            <person name="Inokuchi H."/>
            <person name="Ikemura T."/>
            <person name="Matsumoto T."/>
            <person name="Sasaki T."/>
            <person name="Itoh T."/>
        </authorList>
    </citation>
    <scope>NUCLEOTIDE SEQUENCE [LARGE SCALE GENOMIC DNA]</scope>
    <source>
        <strain evidence="2">cv. Nipponbare</strain>
    </source>
</reference>
<dbReference type="AlphaFoldDB" id="A0A0P0XD56"/>
<dbReference type="EMBL" id="AP014964">
    <property type="protein sequence ID" value="BAT04325.1"/>
    <property type="molecule type" value="Genomic_DNA"/>
</dbReference>
<organism evidence="1 2">
    <name type="scientific">Oryza sativa subsp. japonica</name>
    <name type="common">Rice</name>
    <dbReference type="NCBI Taxonomy" id="39947"/>
    <lineage>
        <taxon>Eukaryota</taxon>
        <taxon>Viridiplantae</taxon>
        <taxon>Streptophyta</taxon>
        <taxon>Embryophyta</taxon>
        <taxon>Tracheophyta</taxon>
        <taxon>Spermatophyta</taxon>
        <taxon>Magnoliopsida</taxon>
        <taxon>Liliopsida</taxon>
        <taxon>Poales</taxon>
        <taxon>Poaceae</taxon>
        <taxon>BOP clade</taxon>
        <taxon>Oryzoideae</taxon>
        <taxon>Oryzeae</taxon>
        <taxon>Oryzinae</taxon>
        <taxon>Oryza</taxon>
        <taxon>Oryza sativa</taxon>
    </lineage>
</organism>
<reference evidence="2" key="1">
    <citation type="journal article" date="2005" name="Nature">
        <title>The map-based sequence of the rice genome.</title>
        <authorList>
            <consortium name="International rice genome sequencing project (IRGSP)"/>
            <person name="Matsumoto T."/>
            <person name="Wu J."/>
            <person name="Kanamori H."/>
            <person name="Katayose Y."/>
            <person name="Fujisawa M."/>
            <person name="Namiki N."/>
            <person name="Mizuno H."/>
            <person name="Yamamoto K."/>
            <person name="Antonio B.A."/>
            <person name="Baba T."/>
            <person name="Sakata K."/>
            <person name="Nagamura Y."/>
            <person name="Aoki H."/>
            <person name="Arikawa K."/>
            <person name="Arita K."/>
            <person name="Bito T."/>
            <person name="Chiden Y."/>
            <person name="Fujitsuka N."/>
            <person name="Fukunaka R."/>
            <person name="Hamada M."/>
            <person name="Harada C."/>
            <person name="Hayashi A."/>
            <person name="Hijishita S."/>
            <person name="Honda M."/>
            <person name="Hosokawa S."/>
            <person name="Ichikawa Y."/>
            <person name="Idonuma A."/>
            <person name="Iijima M."/>
            <person name="Ikeda M."/>
            <person name="Ikeno M."/>
            <person name="Ito K."/>
            <person name="Ito S."/>
            <person name="Ito T."/>
            <person name="Ito Y."/>
            <person name="Ito Y."/>
            <person name="Iwabuchi A."/>
            <person name="Kamiya K."/>
            <person name="Karasawa W."/>
            <person name="Kurita K."/>
            <person name="Katagiri S."/>
            <person name="Kikuta A."/>
            <person name="Kobayashi H."/>
            <person name="Kobayashi N."/>
            <person name="Machita K."/>
            <person name="Maehara T."/>
            <person name="Masukawa M."/>
            <person name="Mizubayashi T."/>
            <person name="Mukai Y."/>
            <person name="Nagasaki H."/>
            <person name="Nagata Y."/>
            <person name="Naito S."/>
            <person name="Nakashima M."/>
            <person name="Nakama Y."/>
            <person name="Nakamichi Y."/>
            <person name="Nakamura M."/>
            <person name="Meguro A."/>
            <person name="Negishi M."/>
            <person name="Ohta I."/>
            <person name="Ohta T."/>
            <person name="Okamoto M."/>
            <person name="Ono N."/>
            <person name="Saji S."/>
            <person name="Sakaguchi M."/>
            <person name="Sakai K."/>
            <person name="Shibata M."/>
            <person name="Shimokawa T."/>
            <person name="Song J."/>
            <person name="Takazaki Y."/>
            <person name="Terasawa K."/>
            <person name="Tsugane M."/>
            <person name="Tsuji K."/>
            <person name="Ueda S."/>
            <person name="Waki K."/>
            <person name="Yamagata H."/>
            <person name="Yamamoto M."/>
            <person name="Yamamoto S."/>
            <person name="Yamane H."/>
            <person name="Yoshiki S."/>
            <person name="Yoshihara R."/>
            <person name="Yukawa K."/>
            <person name="Zhong H."/>
            <person name="Yano M."/>
            <person name="Yuan Q."/>
            <person name="Ouyang S."/>
            <person name="Liu J."/>
            <person name="Jones K.M."/>
            <person name="Gansberger K."/>
            <person name="Moffat K."/>
            <person name="Hill J."/>
            <person name="Bera J."/>
            <person name="Fadrosh D."/>
            <person name="Jin S."/>
            <person name="Johri S."/>
            <person name="Kim M."/>
            <person name="Overton L."/>
            <person name="Reardon M."/>
            <person name="Tsitrin T."/>
            <person name="Vuong H."/>
            <person name="Weaver B."/>
            <person name="Ciecko A."/>
            <person name="Tallon L."/>
            <person name="Jackson J."/>
            <person name="Pai G."/>
            <person name="Aken S.V."/>
            <person name="Utterback T."/>
            <person name="Reidmuller S."/>
            <person name="Feldblyum T."/>
            <person name="Hsiao J."/>
            <person name="Zismann V."/>
            <person name="Iobst S."/>
            <person name="de Vazeille A.R."/>
            <person name="Buell C.R."/>
            <person name="Ying K."/>
            <person name="Li Y."/>
            <person name="Lu T."/>
            <person name="Huang Y."/>
            <person name="Zhao Q."/>
            <person name="Feng Q."/>
            <person name="Zhang L."/>
            <person name="Zhu J."/>
            <person name="Weng Q."/>
            <person name="Mu J."/>
            <person name="Lu Y."/>
            <person name="Fan D."/>
            <person name="Liu Y."/>
            <person name="Guan J."/>
            <person name="Zhang Y."/>
            <person name="Yu S."/>
            <person name="Liu X."/>
            <person name="Zhang Y."/>
            <person name="Hong G."/>
            <person name="Han B."/>
            <person name="Choisne N."/>
            <person name="Demange N."/>
            <person name="Orjeda G."/>
            <person name="Samain S."/>
            <person name="Cattolico L."/>
            <person name="Pelletier E."/>
            <person name="Couloux A."/>
            <person name="Segurens B."/>
            <person name="Wincker P."/>
            <person name="D'Hont A."/>
            <person name="Scarpelli C."/>
            <person name="Weissenbach J."/>
            <person name="Salanoubat M."/>
            <person name="Quetier F."/>
            <person name="Yu Y."/>
            <person name="Kim H.R."/>
            <person name="Rambo T."/>
            <person name="Currie J."/>
            <person name="Collura K."/>
            <person name="Luo M."/>
            <person name="Yang T."/>
            <person name="Ammiraju J.S.S."/>
            <person name="Engler F."/>
            <person name="Soderlund C."/>
            <person name="Wing R.A."/>
            <person name="Palmer L.E."/>
            <person name="de la Bastide M."/>
            <person name="Spiegel L."/>
            <person name="Nascimento L."/>
            <person name="Zutavern T."/>
            <person name="O'Shaughnessy A."/>
            <person name="Dike S."/>
            <person name="Dedhia N."/>
            <person name="Preston R."/>
            <person name="Balija V."/>
            <person name="McCombie W.R."/>
            <person name="Chow T."/>
            <person name="Chen H."/>
            <person name="Chung M."/>
            <person name="Chen C."/>
            <person name="Shaw J."/>
            <person name="Wu H."/>
            <person name="Hsiao K."/>
            <person name="Chao Y."/>
            <person name="Chu M."/>
            <person name="Cheng C."/>
            <person name="Hour A."/>
            <person name="Lee P."/>
            <person name="Lin S."/>
            <person name="Lin Y."/>
            <person name="Liou J."/>
            <person name="Liu S."/>
            <person name="Hsing Y."/>
            <person name="Raghuvanshi S."/>
            <person name="Mohanty A."/>
            <person name="Bharti A.K."/>
            <person name="Gaur A."/>
            <person name="Gupta V."/>
            <person name="Kumar D."/>
            <person name="Ravi V."/>
            <person name="Vij S."/>
            <person name="Kapur A."/>
            <person name="Khurana P."/>
            <person name="Khurana P."/>
            <person name="Khurana J.P."/>
            <person name="Tyagi A.K."/>
            <person name="Gaikwad K."/>
            <person name="Singh A."/>
            <person name="Dalal V."/>
            <person name="Srivastava S."/>
            <person name="Dixit A."/>
            <person name="Pal A.K."/>
            <person name="Ghazi I.A."/>
            <person name="Yadav M."/>
            <person name="Pandit A."/>
            <person name="Bhargava A."/>
            <person name="Sureshbabu K."/>
            <person name="Batra K."/>
            <person name="Sharma T.R."/>
            <person name="Mohapatra T."/>
            <person name="Singh N.K."/>
            <person name="Messing J."/>
            <person name="Nelson A.B."/>
            <person name="Fuks G."/>
            <person name="Kavchok S."/>
            <person name="Keizer G."/>
            <person name="Linton E."/>
            <person name="Llaca V."/>
            <person name="Song R."/>
            <person name="Tanyolac B."/>
            <person name="Young S."/>
            <person name="Ho-Il K."/>
            <person name="Hahn J.H."/>
            <person name="Sangsakoo G."/>
            <person name="Vanavichit A."/>
            <person name="de Mattos Luiz.A.T."/>
            <person name="Zimmer P.D."/>
            <person name="Malone G."/>
            <person name="Dellagostin O."/>
            <person name="de Oliveira A.C."/>
            <person name="Bevan M."/>
            <person name="Bancroft I."/>
            <person name="Minx P."/>
            <person name="Cordum H."/>
            <person name="Wilson R."/>
            <person name="Cheng Z."/>
            <person name="Jin W."/>
            <person name="Jiang J."/>
            <person name="Leong S.A."/>
            <person name="Iwama H."/>
            <person name="Gojobori T."/>
            <person name="Itoh T."/>
            <person name="Niimura Y."/>
            <person name="Fujii Y."/>
            <person name="Habara T."/>
            <person name="Sakai H."/>
            <person name="Sato Y."/>
            <person name="Wilson G."/>
            <person name="Kumar K."/>
            <person name="McCouch S."/>
            <person name="Juretic N."/>
            <person name="Hoen D."/>
            <person name="Wright S."/>
            <person name="Bruskiewich R."/>
            <person name="Bureau T."/>
            <person name="Miyao A."/>
            <person name="Hirochika H."/>
            <person name="Nishikawa T."/>
            <person name="Kadowaki K."/>
            <person name="Sugiura M."/>
            <person name="Burr B."/>
            <person name="Sasaki T."/>
        </authorList>
    </citation>
    <scope>NUCLEOTIDE SEQUENCE [LARGE SCALE GENOMIC DNA]</scope>
    <source>
        <strain evidence="2">cv. Nipponbare</strain>
    </source>
</reference>
<name>A0A0P0XD56_ORYSJ</name>
<feature type="non-terminal residue" evidence="1">
    <location>
        <position position="1"/>
    </location>
</feature>
<dbReference type="Gramene" id="Os08t0208400-01">
    <property type="protein sequence ID" value="Os08t0208400-01"/>
    <property type="gene ID" value="Os08g0208400"/>
</dbReference>
<accession>A0A0P0XD56</accession>
<keyword evidence="2" id="KW-1185">Reference proteome</keyword>
<dbReference type="ExpressionAtlas" id="A0A0P0XD56">
    <property type="expression patterns" value="baseline and differential"/>
</dbReference>
<gene>
    <name evidence="1" type="ordered locus">Os08g0208400</name>
    <name evidence="1" type="ORF">OSNPB_080208400</name>
</gene>
<reference evidence="1 2" key="3">
    <citation type="journal article" date="2013" name="Rice">
        <title>Improvement of the Oryza sativa Nipponbare reference genome using next generation sequence and optical map data.</title>
        <authorList>
            <person name="Kawahara Y."/>
            <person name="de la Bastide M."/>
            <person name="Hamilton J.P."/>
            <person name="Kanamori H."/>
            <person name="McCombie W.R."/>
            <person name="Ouyang S."/>
            <person name="Schwartz D.C."/>
            <person name="Tanaka T."/>
            <person name="Wu J."/>
            <person name="Zhou S."/>
            <person name="Childs K.L."/>
            <person name="Davidson R.M."/>
            <person name="Lin H."/>
            <person name="Quesada-Ocampo L."/>
            <person name="Vaillancourt B."/>
            <person name="Sakai H."/>
            <person name="Lee S.S."/>
            <person name="Kim J."/>
            <person name="Numa H."/>
            <person name="Itoh T."/>
            <person name="Buell C.R."/>
            <person name="Matsumoto T."/>
        </authorList>
    </citation>
    <scope>NUCLEOTIDE SEQUENCE [LARGE SCALE GENOMIC DNA]</scope>
    <source>
        <strain evidence="2">cv. Nipponbare</strain>
    </source>
</reference>
<protein>
    <submittedName>
        <fullName evidence="1">Os08g0208400 protein</fullName>
    </submittedName>
</protein>